<comment type="caution">
    <text evidence="2">The sequence shown here is derived from an EMBL/GenBank/DDBJ whole genome shotgun (WGS) entry which is preliminary data.</text>
</comment>
<evidence type="ECO:0000313" key="2">
    <source>
        <dbReference type="EMBL" id="KAL0194242.1"/>
    </source>
</evidence>
<sequence length="65" mass="6430">MALGSGKHPLAAASVRHAESSHSGVLCGGAGGTSGAGALLRRMGPDATDRGPREDPAGSLLQDHR</sequence>
<name>A0ABD0R6S7_CIRMR</name>
<feature type="compositionally biased region" description="Gly residues" evidence="1">
    <location>
        <begin position="26"/>
        <end position="35"/>
    </location>
</feature>
<protein>
    <submittedName>
        <fullName evidence="2">Uncharacterized protein</fullName>
    </submittedName>
</protein>
<accession>A0ABD0R6S7</accession>
<dbReference type="EMBL" id="JAMKFB020000005">
    <property type="protein sequence ID" value="KAL0194242.1"/>
    <property type="molecule type" value="Genomic_DNA"/>
</dbReference>
<feature type="non-terminal residue" evidence="2">
    <location>
        <position position="65"/>
    </location>
</feature>
<evidence type="ECO:0000256" key="1">
    <source>
        <dbReference type="SAM" id="MobiDB-lite"/>
    </source>
</evidence>
<reference evidence="2 3" key="1">
    <citation type="submission" date="2024-05" db="EMBL/GenBank/DDBJ databases">
        <title>Genome sequencing and assembly of Indian major carp, Cirrhinus mrigala (Hamilton, 1822).</title>
        <authorList>
            <person name="Mohindra V."/>
            <person name="Chowdhury L.M."/>
            <person name="Lal K."/>
            <person name="Jena J.K."/>
        </authorList>
    </citation>
    <scope>NUCLEOTIDE SEQUENCE [LARGE SCALE GENOMIC DNA]</scope>
    <source>
        <strain evidence="2">CM1030</strain>
        <tissue evidence="2">Blood</tissue>
    </source>
</reference>
<evidence type="ECO:0000313" key="3">
    <source>
        <dbReference type="Proteomes" id="UP001529510"/>
    </source>
</evidence>
<keyword evidence="3" id="KW-1185">Reference proteome</keyword>
<proteinExistence type="predicted"/>
<dbReference type="Proteomes" id="UP001529510">
    <property type="component" value="Unassembled WGS sequence"/>
</dbReference>
<dbReference type="AlphaFoldDB" id="A0ABD0R6S7"/>
<feature type="compositionally biased region" description="Basic and acidic residues" evidence="1">
    <location>
        <begin position="43"/>
        <end position="65"/>
    </location>
</feature>
<organism evidence="2 3">
    <name type="scientific">Cirrhinus mrigala</name>
    <name type="common">Mrigala</name>
    <dbReference type="NCBI Taxonomy" id="683832"/>
    <lineage>
        <taxon>Eukaryota</taxon>
        <taxon>Metazoa</taxon>
        <taxon>Chordata</taxon>
        <taxon>Craniata</taxon>
        <taxon>Vertebrata</taxon>
        <taxon>Euteleostomi</taxon>
        <taxon>Actinopterygii</taxon>
        <taxon>Neopterygii</taxon>
        <taxon>Teleostei</taxon>
        <taxon>Ostariophysi</taxon>
        <taxon>Cypriniformes</taxon>
        <taxon>Cyprinidae</taxon>
        <taxon>Labeoninae</taxon>
        <taxon>Labeonini</taxon>
        <taxon>Cirrhinus</taxon>
    </lineage>
</organism>
<gene>
    <name evidence="2" type="ORF">M9458_012538</name>
</gene>
<feature type="region of interest" description="Disordered" evidence="1">
    <location>
        <begin position="22"/>
        <end position="65"/>
    </location>
</feature>